<dbReference type="GO" id="GO:0004386">
    <property type="term" value="F:helicase activity"/>
    <property type="evidence" value="ECO:0007669"/>
    <property type="project" value="InterPro"/>
</dbReference>
<dbReference type="Pfam" id="PF13087">
    <property type="entry name" value="AAA_12"/>
    <property type="match status" value="1"/>
</dbReference>
<dbReference type="GeneID" id="70243626"/>
<dbReference type="Gene3D" id="3.40.50.300">
    <property type="entry name" value="P-loop containing nucleotide triphosphate hydrolases"/>
    <property type="match status" value="2"/>
</dbReference>
<keyword evidence="2" id="KW-0963">Cytoplasm</keyword>
<comment type="subcellular location">
    <subcellularLocation>
        <location evidence="1">Cytoplasm</location>
    </subcellularLocation>
</comment>
<feature type="region of interest" description="Disordered" evidence="9">
    <location>
        <begin position="1061"/>
        <end position="1081"/>
    </location>
</feature>
<dbReference type="GO" id="GO:0031380">
    <property type="term" value="C:nuclear RNA-directed RNA polymerase complex"/>
    <property type="evidence" value="ECO:0007669"/>
    <property type="project" value="TreeGrafter"/>
</dbReference>
<keyword evidence="6" id="KW-0378">Hydrolase</keyword>
<keyword evidence="8" id="KW-0391">Immunity</keyword>
<dbReference type="InterPro" id="IPR041679">
    <property type="entry name" value="DNA2/NAM7-like_C"/>
</dbReference>
<dbReference type="GO" id="GO:0005737">
    <property type="term" value="C:cytoplasm"/>
    <property type="evidence" value="ECO:0007669"/>
    <property type="project" value="UniProtKB-SubCell"/>
</dbReference>
<dbReference type="PROSITE" id="PS51981">
    <property type="entry name" value="ZF_RZ"/>
    <property type="match status" value="1"/>
</dbReference>
<dbReference type="Pfam" id="PF13086">
    <property type="entry name" value="AAA_11"/>
    <property type="match status" value="1"/>
</dbReference>
<keyword evidence="7" id="KW-0862">Zinc</keyword>
<dbReference type="Pfam" id="PF20173">
    <property type="entry name" value="ZnF_RZ-type"/>
    <property type="match status" value="1"/>
</dbReference>
<keyword evidence="6" id="KW-0347">Helicase</keyword>
<dbReference type="InterPro" id="IPR027417">
    <property type="entry name" value="P-loop_NTPase"/>
</dbReference>
<evidence type="ECO:0000256" key="4">
    <source>
        <dbReference type="ARBA" id="ARBA00022737"/>
    </source>
</evidence>
<dbReference type="GO" id="GO:0031048">
    <property type="term" value="P:regulatory ncRNA-mediated heterochromatin formation"/>
    <property type="evidence" value="ECO:0007669"/>
    <property type="project" value="TreeGrafter"/>
</dbReference>
<keyword evidence="6" id="KW-0547">Nucleotide-binding</keyword>
<dbReference type="InterPro" id="IPR000967">
    <property type="entry name" value="Znf_NFX1"/>
</dbReference>
<dbReference type="InterPro" id="IPR041677">
    <property type="entry name" value="DNA2/NAM7_AAA_11"/>
</dbReference>
<dbReference type="CDD" id="cd17936">
    <property type="entry name" value="EEXXEc_NFX1"/>
    <property type="match status" value="1"/>
</dbReference>
<feature type="domain" description="RZ-type" evidence="10">
    <location>
        <begin position="1835"/>
        <end position="1910"/>
    </location>
</feature>
<dbReference type="EMBL" id="JAJTJA010000014">
    <property type="protein sequence ID" value="KAH8689897.1"/>
    <property type="molecule type" value="Genomic_DNA"/>
</dbReference>
<comment type="caution">
    <text evidence="11">The sequence shown here is derived from an EMBL/GenBank/DDBJ whole genome shotgun (WGS) entry which is preliminary data.</text>
</comment>
<evidence type="ECO:0000256" key="8">
    <source>
        <dbReference type="ARBA" id="ARBA00022859"/>
    </source>
</evidence>
<evidence type="ECO:0000256" key="9">
    <source>
        <dbReference type="SAM" id="MobiDB-lite"/>
    </source>
</evidence>
<dbReference type="CDD" id="cd06008">
    <property type="entry name" value="NF-X1-zinc-finger"/>
    <property type="match status" value="1"/>
</dbReference>
<name>A0AAD4KDV4_9EURO</name>
<dbReference type="GO" id="GO:0002376">
    <property type="term" value="P:immune system process"/>
    <property type="evidence" value="ECO:0007669"/>
    <property type="project" value="UniProtKB-KW"/>
</dbReference>
<dbReference type="RefSeq" id="XP_046066180.1">
    <property type="nucleotide sequence ID" value="XM_046213339.1"/>
</dbReference>
<dbReference type="InterPro" id="IPR047187">
    <property type="entry name" value="SF1_C_Upf1"/>
</dbReference>
<dbReference type="PANTHER" id="PTHR10887:SF445">
    <property type="entry name" value="NFX1-TYPE ZINC FINGER-CONTAINING PROTEIN 1"/>
    <property type="match status" value="1"/>
</dbReference>
<feature type="compositionally biased region" description="Polar residues" evidence="9">
    <location>
        <begin position="1063"/>
        <end position="1074"/>
    </location>
</feature>
<dbReference type="FunFam" id="3.40.50.300:FF:001660">
    <property type="entry name" value="NF-X1 finger and helicase protein, putative"/>
    <property type="match status" value="1"/>
</dbReference>
<dbReference type="InterPro" id="IPR045055">
    <property type="entry name" value="DNA2/NAM7-like"/>
</dbReference>
<dbReference type="SUPFAM" id="SSF52540">
    <property type="entry name" value="P-loop containing nucleoside triphosphate hydrolases"/>
    <property type="match status" value="1"/>
</dbReference>
<sequence>MENANLYLGKYGSACTFSHDRVSSKSQDCRPAQRDRRADESLEEQRARVSYNSWRRLIRRLPQTDDLYAMQNLWDGALEILNGDDRDWKQTLPKDLNNDDDYCGRDYIQALLSKRAQASQYDRFIKTSRSFLLVMTHSAMVDCLSVDTYVGSLYIFMSGANGTRAIPFFQHICEIIVATRTETVRETPLDRLDSTLVVLSAALSELLRREPRARYNENLSDLINSLETAAQLMTEDESTVTSNIIISRARDLRAVVDRACGLLSEEADNDLDAPSTSVLRSTYPRDIVMPGDRHDNDKIDITKIKIFPTRGEIMSDVKEFLPSTDPDQPHFLTSKLERHIDTHFRLLRHDTFGKLKDSLGGLMKDIINDPNKLTNPRPEFGDTRTYTYSNPFVSYLMLNSRGGLQARISFLQPHPARRGSTVDRRKCTETRNDDSLTHSNNTATITVKLMTHDQAAVEALLDLSRQKIRGILLEFPHILPATFIPVLENLQNMQRLSRLPFREWILPDRVGGPSGAKLDVPPPLYARHAGFAFPLKSILISGASTMSLCPSFSGNDHFSLAELEEKTELDRGQCVALVAALTREFAFIQGPPGTGKSYLGVKLMKVLLDVKTSANLGPIVVVCYTNHALDQFLEHLINTGIRKIIRVGGQSRSDLLENHNLRIIAQSEAKSKHESWQAATGYQKLNGYEEKSKRILGRLHGKPKRIEWKYFERHIAGHYDRINAQFKTVDEDGFTIFGRHPFDIWADVPSVAEPGTAFTTLDMASIIQKAGTNVQSLAYNERGMLIKLWTEEIRRDAAEEFFEIIKDAEATQRHLTNVHEEINRRVLQGADVIGLTTSGLAKNISTLQRVRSKVVICEEAGEVMEPHIISALLPTVEHFVQIGDHQQLRPSINNFHDLSLESDQGVLYQLDRSQFERLSVGERGRPSMPVAQLNVQRRMRPDVSTLIRETIYDKLIDHPSTAQLPDVVGMRKNVFWLDHDNMEDEKLAEIQHKKSKSNDWEVDMVHALVRHMVRQGVYTSSDIAVLTPYTGQLQKLRTAMRNDFEIILSDRDEDALIKDGFTAQDSSENETAAEQHNKRKPLEKKKLSDLLRVATVDNFQGEEAKIIIVSLVRSNKNQKVGFLKTTNRINVLLSRAQHGMYLIGNTDTYSNIPMWQKVINMLRAKNSVGPSLDLCCPRHMATAIQVQQPDDFAKLSPEGGCREACMDRLPDCGHRCQARCHSKAMHEVFSCEQPCQRRYKPCDHPCQKKTCGEDCGRCTVALENIQLPCGHFKERVFCYLAQNLNAIQCNVVVSKTVPRCGHIVQVQCSQEVNEEKYLCPDPCGTILTCGHPCPGSCGRCNIKDSLIAEHSKCDRICGRRFGTCNHTCPKTCHDGSDCGLCMSRCEVTCKHSRCTLRCHEACAPCIERCTWSCPHQGECTMPCSAPCNRFPCNKRCSRQLLCGHQCPGICGEDCLPEYCKECRMQLDAQVDMLLFMQYGEINLDETPVIALACGHFFTAETLDGMIGLKEVYKIDPETSNVLGLEDISSTMALAIPKCPHCQRPIRQYATQRYNRLINRAVIDEMSKRFIVTGQTDLQEMESKLTKIETELEDTRSDVTGASIGYISPNAHDRAIRNVSQKLQIRYRTSAQLRAAVSQLQRRVAERHQPAHKLHEATVHAMQRDLPLESALGALKLKDITPTGERDHRITLGAKMIEIKIDCITMEDKFRVLSAAKAKYGDSATSLTFSGNSPLMLIKGFFQSCEDLINKCSEKALPKLAVEASLYYARIVRLFETSGLSDPKDREMAIKHHESAKTLLEGAEKLCEQGFQAADTLLQAVRESLKSLQKDWYEEVTVEEVEAIKKAMVSGPRGIATHSGHWYNCANGHPFAIGECGMPMELARCPECGARIGGQHHEAVQGVTRAENMEH</sequence>
<keyword evidence="3" id="KW-0479">Metal-binding</keyword>
<keyword evidence="12" id="KW-1185">Reference proteome</keyword>
<evidence type="ECO:0000256" key="7">
    <source>
        <dbReference type="ARBA" id="ARBA00022833"/>
    </source>
</evidence>
<dbReference type="PANTHER" id="PTHR10887">
    <property type="entry name" value="DNA2/NAM7 HELICASE FAMILY"/>
    <property type="match status" value="1"/>
</dbReference>
<evidence type="ECO:0000256" key="3">
    <source>
        <dbReference type="ARBA" id="ARBA00022723"/>
    </source>
</evidence>
<organism evidence="11 12">
    <name type="scientific">Talaromyces proteolyticus</name>
    <dbReference type="NCBI Taxonomy" id="1131652"/>
    <lineage>
        <taxon>Eukaryota</taxon>
        <taxon>Fungi</taxon>
        <taxon>Dikarya</taxon>
        <taxon>Ascomycota</taxon>
        <taxon>Pezizomycotina</taxon>
        <taxon>Eurotiomycetes</taxon>
        <taxon>Eurotiomycetidae</taxon>
        <taxon>Eurotiales</taxon>
        <taxon>Trichocomaceae</taxon>
        <taxon>Talaromyces</taxon>
        <taxon>Talaromyces sect. Bacilispori</taxon>
    </lineage>
</organism>
<evidence type="ECO:0000313" key="11">
    <source>
        <dbReference type="EMBL" id="KAH8689897.1"/>
    </source>
</evidence>
<dbReference type="InterPro" id="IPR046439">
    <property type="entry name" value="ZF_RZ_dom"/>
</dbReference>
<evidence type="ECO:0000256" key="5">
    <source>
        <dbReference type="ARBA" id="ARBA00022771"/>
    </source>
</evidence>
<evidence type="ECO:0000256" key="1">
    <source>
        <dbReference type="ARBA" id="ARBA00004496"/>
    </source>
</evidence>
<dbReference type="SMART" id="SM00438">
    <property type="entry name" value="ZnF_NFX"/>
    <property type="match status" value="4"/>
</dbReference>
<protein>
    <submittedName>
        <fullName evidence="11">NFX1-type zinc finger-containing protein 1</fullName>
    </submittedName>
</protein>
<accession>A0AAD4KDV4</accession>
<reference evidence="11" key="1">
    <citation type="submission" date="2021-12" db="EMBL/GenBank/DDBJ databases">
        <title>Convergent genome expansion in fungi linked to evolution of root-endophyte symbiosis.</title>
        <authorList>
            <consortium name="DOE Joint Genome Institute"/>
            <person name="Ke Y.-H."/>
            <person name="Bonito G."/>
            <person name="Liao H.-L."/>
            <person name="Looney B."/>
            <person name="Rojas-Flechas A."/>
            <person name="Nash J."/>
            <person name="Hameed K."/>
            <person name="Schadt C."/>
            <person name="Martin F."/>
            <person name="Crous P.W."/>
            <person name="Miettinen O."/>
            <person name="Magnuson J.K."/>
            <person name="Labbe J."/>
            <person name="Jacobson D."/>
            <person name="Doktycz M.J."/>
            <person name="Veneault-Fourrey C."/>
            <person name="Kuo A."/>
            <person name="Mondo S."/>
            <person name="Calhoun S."/>
            <person name="Riley R."/>
            <person name="Ohm R."/>
            <person name="LaButti K."/>
            <person name="Andreopoulos B."/>
            <person name="Pangilinan J."/>
            <person name="Nolan M."/>
            <person name="Tritt A."/>
            <person name="Clum A."/>
            <person name="Lipzen A."/>
            <person name="Daum C."/>
            <person name="Barry K."/>
            <person name="Grigoriev I.V."/>
            <person name="Vilgalys R."/>
        </authorList>
    </citation>
    <scope>NUCLEOTIDE SEQUENCE</scope>
    <source>
        <strain evidence="11">PMI_201</strain>
    </source>
</reference>
<dbReference type="Proteomes" id="UP001201262">
    <property type="component" value="Unassembled WGS sequence"/>
</dbReference>
<keyword evidence="4" id="KW-0677">Repeat</keyword>
<proteinExistence type="predicted"/>
<gene>
    <name evidence="11" type="ORF">BGW36DRAFT_350861</name>
</gene>
<dbReference type="GO" id="GO:0008270">
    <property type="term" value="F:zinc ion binding"/>
    <property type="evidence" value="ECO:0007669"/>
    <property type="project" value="UniProtKB-KW"/>
</dbReference>
<keyword evidence="6" id="KW-0067">ATP-binding</keyword>
<evidence type="ECO:0000256" key="2">
    <source>
        <dbReference type="ARBA" id="ARBA00022490"/>
    </source>
</evidence>
<dbReference type="CDD" id="cd18808">
    <property type="entry name" value="SF1_C_Upf1"/>
    <property type="match status" value="1"/>
</dbReference>
<evidence type="ECO:0000313" key="12">
    <source>
        <dbReference type="Proteomes" id="UP001201262"/>
    </source>
</evidence>
<evidence type="ECO:0000256" key="6">
    <source>
        <dbReference type="ARBA" id="ARBA00022806"/>
    </source>
</evidence>
<keyword evidence="5" id="KW-0863">Zinc-finger</keyword>
<evidence type="ECO:0000259" key="10">
    <source>
        <dbReference type="PROSITE" id="PS51981"/>
    </source>
</evidence>